<accession>A0A426U6K0</accession>
<name>A0A426U6K0_9CHLR</name>
<feature type="domain" description="Integrase SAM-like N-terminal" evidence="2">
    <location>
        <begin position="55"/>
        <end position="110"/>
    </location>
</feature>
<dbReference type="Gene3D" id="1.10.150.130">
    <property type="match status" value="1"/>
</dbReference>
<dbReference type="InterPro" id="IPR010998">
    <property type="entry name" value="Integrase_recombinase_N"/>
</dbReference>
<dbReference type="AlphaFoldDB" id="A0A426U6K0"/>
<proteinExistence type="predicted"/>
<evidence type="ECO:0000313" key="4">
    <source>
        <dbReference type="Proteomes" id="UP000280307"/>
    </source>
</evidence>
<evidence type="ECO:0000313" key="3">
    <source>
        <dbReference type="EMBL" id="RRR75625.1"/>
    </source>
</evidence>
<reference evidence="3 4" key="1">
    <citation type="submission" date="2018-12" db="EMBL/GenBank/DDBJ databases">
        <title>Genome Sequence of Candidatus Viridilinea halotolerans isolated from saline sulfide-rich spring.</title>
        <authorList>
            <person name="Grouzdev D.S."/>
            <person name="Burganskaya E.I."/>
            <person name="Krutkina M.S."/>
            <person name="Sukhacheva M.V."/>
            <person name="Gorlenko V.M."/>
        </authorList>
    </citation>
    <scope>NUCLEOTIDE SEQUENCE [LARGE SCALE GENOMIC DNA]</scope>
    <source>
        <strain evidence="3">Chok-6</strain>
    </source>
</reference>
<dbReference type="EMBL" id="RSAS01000174">
    <property type="protein sequence ID" value="RRR75625.1"/>
    <property type="molecule type" value="Genomic_DNA"/>
</dbReference>
<organism evidence="3 4">
    <name type="scientific">Candidatus Viridilinea halotolerans</name>
    <dbReference type="NCBI Taxonomy" id="2491704"/>
    <lineage>
        <taxon>Bacteria</taxon>
        <taxon>Bacillati</taxon>
        <taxon>Chloroflexota</taxon>
        <taxon>Chloroflexia</taxon>
        <taxon>Chloroflexales</taxon>
        <taxon>Chloroflexineae</taxon>
        <taxon>Oscillochloridaceae</taxon>
        <taxon>Candidatus Viridilinea</taxon>
    </lineage>
</organism>
<dbReference type="Pfam" id="PF13495">
    <property type="entry name" value="Phage_int_SAM_4"/>
    <property type="match status" value="1"/>
</dbReference>
<dbReference type="InterPro" id="IPR004107">
    <property type="entry name" value="Integrase_SAM-like_N"/>
</dbReference>
<gene>
    <name evidence="3" type="ORF">EI684_04265</name>
</gene>
<keyword evidence="1" id="KW-0238">DNA-binding</keyword>
<protein>
    <recommendedName>
        <fullName evidence="2">Integrase SAM-like N-terminal domain-containing protein</fullName>
    </recommendedName>
</protein>
<evidence type="ECO:0000259" key="2">
    <source>
        <dbReference type="Pfam" id="PF13495"/>
    </source>
</evidence>
<dbReference type="GO" id="GO:0015074">
    <property type="term" value="P:DNA integration"/>
    <property type="evidence" value="ECO:0007669"/>
    <property type="project" value="InterPro"/>
</dbReference>
<dbReference type="GO" id="GO:0003677">
    <property type="term" value="F:DNA binding"/>
    <property type="evidence" value="ECO:0007669"/>
    <property type="project" value="UniProtKB-KW"/>
</dbReference>
<dbReference type="Proteomes" id="UP000280307">
    <property type="component" value="Unassembled WGS sequence"/>
</dbReference>
<sequence>MQSKIPCLGTWLHAAVRILTRSRTVYKQHRIYEMMVLLIAMPFRSKRMSNPPPKLLDDAREVLRTRHYAYRTEQSSIDWMRRSILCHQKRHPREMGRPESEALLIHLATEPARGCINPESGTERHPFSVSLCP</sequence>
<evidence type="ECO:0000256" key="1">
    <source>
        <dbReference type="ARBA" id="ARBA00023125"/>
    </source>
</evidence>
<comment type="caution">
    <text evidence="3">The sequence shown here is derived from an EMBL/GenBank/DDBJ whole genome shotgun (WGS) entry which is preliminary data.</text>
</comment>